<evidence type="ECO:0008006" key="5">
    <source>
        <dbReference type="Google" id="ProtNLM"/>
    </source>
</evidence>
<name>A0AAW3STG8_9GAMM</name>
<keyword evidence="2" id="KW-0472">Membrane</keyword>
<gene>
    <name evidence="3" type="ORF">H2Y57_11860</name>
</gene>
<organism evidence="3 4">
    <name type="scientific">Pectobacterium aroidearum</name>
    <dbReference type="NCBI Taxonomy" id="1201031"/>
    <lineage>
        <taxon>Bacteria</taxon>
        <taxon>Pseudomonadati</taxon>
        <taxon>Pseudomonadota</taxon>
        <taxon>Gammaproteobacteria</taxon>
        <taxon>Enterobacterales</taxon>
        <taxon>Pectobacteriaceae</taxon>
        <taxon>Pectobacterium</taxon>
    </lineage>
</organism>
<protein>
    <recommendedName>
        <fullName evidence="5">DUF2335 domain-containing protein</fullName>
    </recommendedName>
</protein>
<keyword evidence="2" id="KW-0812">Transmembrane</keyword>
<dbReference type="Proteomes" id="UP000557749">
    <property type="component" value="Unassembled WGS sequence"/>
</dbReference>
<evidence type="ECO:0000313" key="3">
    <source>
        <dbReference type="EMBL" id="MBA5204371.1"/>
    </source>
</evidence>
<proteinExistence type="predicted"/>
<dbReference type="AlphaFoldDB" id="A0AAW3STG8"/>
<evidence type="ECO:0000313" key="4">
    <source>
        <dbReference type="Proteomes" id="UP000557749"/>
    </source>
</evidence>
<feature type="transmembrane region" description="Helical" evidence="2">
    <location>
        <begin position="98"/>
        <end position="118"/>
    </location>
</feature>
<dbReference type="EMBL" id="JACERJ010000006">
    <property type="protein sequence ID" value="MBA5204371.1"/>
    <property type="molecule type" value="Genomic_DNA"/>
</dbReference>
<sequence>MSAGTGQQPDVEPSEPSETITAVTPKGNSGRRSFSNLRRELTDEELTSAAVQRMLLDELERLDRECADLCLIRDRFHTCDKRVGILEERFKSKVSLEIMHVTCFLISGSSLGYAASNWGAQPTVSILALIFGGVLAIAGVVAKVVKP</sequence>
<evidence type="ECO:0000256" key="1">
    <source>
        <dbReference type="SAM" id="MobiDB-lite"/>
    </source>
</evidence>
<accession>A0AAW3STG8</accession>
<feature type="transmembrane region" description="Helical" evidence="2">
    <location>
        <begin position="124"/>
        <end position="145"/>
    </location>
</feature>
<evidence type="ECO:0000256" key="2">
    <source>
        <dbReference type="SAM" id="Phobius"/>
    </source>
</evidence>
<dbReference type="RefSeq" id="WP_181845304.1">
    <property type="nucleotide sequence ID" value="NZ_JACERJ010000006.1"/>
</dbReference>
<reference evidence="3 4" key="1">
    <citation type="submission" date="2020-07" db="EMBL/GenBank/DDBJ databases">
        <title>Characterization of Pectobacterium aroidearum strains causing soft rot on Amorphophallus konjac.</title>
        <authorList>
            <person name="Xie H."/>
        </authorList>
    </citation>
    <scope>NUCLEOTIDE SEQUENCE [LARGE SCALE GENOMIC DNA]</scope>
    <source>
        <strain evidence="3 4">MY7</strain>
    </source>
</reference>
<keyword evidence="2" id="KW-1133">Transmembrane helix</keyword>
<feature type="compositionally biased region" description="Polar residues" evidence="1">
    <location>
        <begin position="16"/>
        <end position="33"/>
    </location>
</feature>
<feature type="region of interest" description="Disordered" evidence="1">
    <location>
        <begin position="1"/>
        <end position="33"/>
    </location>
</feature>
<comment type="caution">
    <text evidence="3">The sequence shown here is derived from an EMBL/GenBank/DDBJ whole genome shotgun (WGS) entry which is preliminary data.</text>
</comment>